<sequence>MKRTKRFLAAFLAFAVAFCYTPTIVFADAETAVAADVQEATFADMPKDWSTEALSNAVANGLLKGYPQTDGLHIKPRGTLSRAEMAAVVNRAFGAEETTDLNGVSDVGSGAWYAGDMAKAVHMGTMKLAATMRPNDKITRQEAFTILTRAFKMEAADGSSTALTSFKDKSSIATWAAPSISALVEKGVLSGTNGLIKPTDYITRAEFAKIMDNMVKQYINTAGTLTEVVAAGNVMVNVPDVTLKNLIVNGDLILGDGVGSGEITLDNVKVTGKTIVRGGGINSVSITGNSSIENLVIAKVDGNVRVAASEDSTVSQIVVNDGKKNVLVEGKVGALVVAVSDVPVVVQKASITTLSITIEAANLTVAKEASVTTINVAQAAEGAKVSVAGTVTTLVNAAPNSELAVTGTVKTVEVTSTAKGTSLEVAKDANVDKLATSVDMTTKGEGKVSAITGTGTVTTNGSATAPATTPVSSKSSGKSKGSSSNKLDVSNQVGAIDAAIAVILAKVDSVQTVEEDSTEVYTGPDVTKQIEVAASFDGGGDGSSGSPWEIDTAEELALMQEHLDGHFLLTGDIDLDGYNWVPIGKYVPKDPDAGDVSATLEVAFTGSFDGGGHTISNLTINRDDLEQRDMSGTGLFGGTADDFSIYDLNLEDVEIFSSGSCTGALVGMSMSAEDNEEAIQNINLSGNNKIAGSFYVAGLLGSAQDTNMEDCAVEADVTLTSAGGSGAGLLGGGLEGGNLSNCIVTGTVTATEAMNYKGTTMGVSGIGGLAGCAFESEEVINCRAEDVTIKVGANAIMIGGLLGYAGIVNEGVLAADGNGEGFTLIKECEVTGLEIQAGAGANRIGGIVGSGFCGPNYNSFYPASSAMHLVDCQATGTIQADSDVIVGSILGYAFRNCIVVSCDGSGITGAGNQVGAGDAAKAVILAEVDAVQTLESESAGTYTGPTVTAVLAAADAFAEGDGSKENPWQIATKEQLARVHNYLDKHFVLIDNIDLTGYNWIPIGAYVPRDPDNGDVSAIPEEAFTGSFDGGGYTISNLTINREEVGQRDMSGTGLFGGLAGEASIQNLKIKNATIFSTGSCTGALVGMSMPSAESGITIKDISISGKNKVAGSFYAAGLVGSAQNTNMKNCTVEADVLLTSAGGSGAGILGGGLEGGSLSNCTVTGTVTATEAMHDEGITMGVSGIGGLAGCAFESDKVINCKAENVTIKVGANAIMIGGLLGYAGIVNEGAAAADGNAENFTLIKDCEVTGLTLQAGAGANRIGGIVGSGFCGPNYNKYYPASSAMHLVNCQASGTIQADSDVIVGSILGYGFRNCAVVSCDGSGITGVRN</sequence>
<feature type="chain" id="PRO_5032773335" evidence="3">
    <location>
        <begin position="28"/>
        <end position="1332"/>
    </location>
</feature>
<evidence type="ECO:0000256" key="3">
    <source>
        <dbReference type="SAM" id="SignalP"/>
    </source>
</evidence>
<feature type="domain" description="SLH" evidence="4">
    <location>
        <begin position="163"/>
        <end position="225"/>
    </location>
</feature>
<dbReference type="PROSITE" id="PS51272">
    <property type="entry name" value="SLH"/>
    <property type="match status" value="3"/>
</dbReference>
<feature type="compositionally biased region" description="Polar residues" evidence="2">
    <location>
        <begin position="453"/>
        <end position="471"/>
    </location>
</feature>
<feature type="region of interest" description="Disordered" evidence="2">
    <location>
        <begin position="453"/>
        <end position="487"/>
    </location>
</feature>
<protein>
    <submittedName>
        <fullName evidence="5">S-layer homology domain-containing protein</fullName>
    </submittedName>
</protein>
<dbReference type="RefSeq" id="WP_163067657.1">
    <property type="nucleotide sequence ID" value="NZ_CP048649.1"/>
</dbReference>
<evidence type="ECO:0000256" key="1">
    <source>
        <dbReference type="ARBA" id="ARBA00022737"/>
    </source>
</evidence>
<feature type="signal peptide" evidence="3">
    <location>
        <begin position="1"/>
        <end position="27"/>
    </location>
</feature>
<keyword evidence="1" id="KW-0677">Repeat</keyword>
<accession>A0A858BYX1</accession>
<gene>
    <name evidence="5" type="ORF">Ami103574_14455</name>
</gene>
<dbReference type="InterPro" id="IPR011050">
    <property type="entry name" value="Pectin_lyase_fold/virulence"/>
</dbReference>
<dbReference type="KEGG" id="abut:Ami103574_14455"/>
<evidence type="ECO:0000313" key="6">
    <source>
        <dbReference type="Proteomes" id="UP000466848"/>
    </source>
</evidence>
<evidence type="ECO:0000256" key="2">
    <source>
        <dbReference type="SAM" id="MobiDB-lite"/>
    </source>
</evidence>
<proteinExistence type="predicted"/>
<keyword evidence="3" id="KW-0732">Signal</keyword>
<dbReference type="Pfam" id="PF00395">
    <property type="entry name" value="SLH"/>
    <property type="match status" value="3"/>
</dbReference>
<dbReference type="Gene3D" id="2.160.20.110">
    <property type="match status" value="2"/>
</dbReference>
<organism evidence="5 6">
    <name type="scientific">Aminipila butyrica</name>
    <dbReference type="NCBI Taxonomy" id="433296"/>
    <lineage>
        <taxon>Bacteria</taxon>
        <taxon>Bacillati</taxon>
        <taxon>Bacillota</taxon>
        <taxon>Clostridia</taxon>
        <taxon>Peptostreptococcales</taxon>
        <taxon>Anaerovoracaceae</taxon>
        <taxon>Aminipila</taxon>
    </lineage>
</organism>
<evidence type="ECO:0000259" key="4">
    <source>
        <dbReference type="PROSITE" id="PS51272"/>
    </source>
</evidence>
<evidence type="ECO:0000313" key="5">
    <source>
        <dbReference type="EMBL" id="QIB70419.1"/>
    </source>
</evidence>
<keyword evidence="6" id="KW-1185">Reference proteome</keyword>
<dbReference type="InterPro" id="IPR001119">
    <property type="entry name" value="SLH_dom"/>
</dbReference>
<dbReference type="EMBL" id="CP048649">
    <property type="protein sequence ID" value="QIB70419.1"/>
    <property type="molecule type" value="Genomic_DNA"/>
</dbReference>
<feature type="domain" description="SLH" evidence="4">
    <location>
        <begin position="37"/>
        <end position="103"/>
    </location>
</feature>
<dbReference type="SUPFAM" id="SSF51126">
    <property type="entry name" value="Pectin lyase-like"/>
    <property type="match status" value="1"/>
</dbReference>
<name>A0A858BYX1_9FIRM</name>
<dbReference type="Proteomes" id="UP000466848">
    <property type="component" value="Chromosome"/>
</dbReference>
<feature type="domain" description="SLH" evidence="4">
    <location>
        <begin position="104"/>
        <end position="161"/>
    </location>
</feature>
<reference evidence="5 6" key="1">
    <citation type="submission" date="2020-02" db="EMBL/GenBank/DDBJ databases">
        <authorList>
            <person name="Kim Y.B."/>
            <person name="Roh S.W."/>
        </authorList>
    </citation>
    <scope>NUCLEOTIDE SEQUENCE [LARGE SCALE GENOMIC DNA]</scope>
    <source>
        <strain evidence="5 6">DSM 103574</strain>
    </source>
</reference>
<feature type="compositionally biased region" description="Low complexity" evidence="2">
    <location>
        <begin position="472"/>
        <end position="484"/>
    </location>
</feature>